<dbReference type="SUPFAM" id="SSF51569">
    <property type="entry name" value="Aldolase"/>
    <property type="match status" value="1"/>
</dbReference>
<organism evidence="7 8">
    <name type="scientific">Paraoerskovia marina</name>
    <dbReference type="NCBI Taxonomy" id="545619"/>
    <lineage>
        <taxon>Bacteria</taxon>
        <taxon>Bacillati</taxon>
        <taxon>Actinomycetota</taxon>
        <taxon>Actinomycetes</taxon>
        <taxon>Micrococcales</taxon>
        <taxon>Cellulomonadaceae</taxon>
        <taxon>Paraoerskovia</taxon>
    </lineage>
</organism>
<evidence type="ECO:0000256" key="1">
    <source>
        <dbReference type="ARBA" id="ARBA00004761"/>
    </source>
</evidence>
<dbReference type="PROSITE" id="PS00160">
    <property type="entry name" value="ALDOLASE_KDPG_KHG_2"/>
    <property type="match status" value="1"/>
</dbReference>
<comment type="subunit">
    <text evidence="3">Homotrimer.</text>
</comment>
<dbReference type="InterPro" id="IPR000887">
    <property type="entry name" value="Aldlse_KDPG_KHG"/>
</dbReference>
<dbReference type="NCBIfam" id="TIGR01182">
    <property type="entry name" value="eda"/>
    <property type="match status" value="1"/>
</dbReference>
<evidence type="ECO:0000256" key="4">
    <source>
        <dbReference type="ARBA" id="ARBA00023239"/>
    </source>
</evidence>
<comment type="similarity">
    <text evidence="2">Belongs to the KHG/KDPG aldolase family.</text>
</comment>
<dbReference type="PANTHER" id="PTHR30246">
    <property type="entry name" value="2-KETO-3-DEOXY-6-PHOSPHOGLUCONATE ALDOLASE"/>
    <property type="match status" value="1"/>
</dbReference>
<dbReference type="STRING" id="545619.SAMN04489860_2296"/>
<feature type="region of interest" description="Disordered" evidence="6">
    <location>
        <begin position="218"/>
        <end position="240"/>
    </location>
</feature>
<comment type="pathway">
    <text evidence="1">Carbohydrate acid metabolism.</text>
</comment>
<dbReference type="Proteomes" id="UP000185663">
    <property type="component" value="Chromosome I"/>
</dbReference>
<dbReference type="InterPro" id="IPR031338">
    <property type="entry name" value="KDPG/KHG_AS_2"/>
</dbReference>
<dbReference type="EMBL" id="LT629776">
    <property type="protein sequence ID" value="SDS75946.1"/>
    <property type="molecule type" value="Genomic_DNA"/>
</dbReference>
<keyword evidence="8" id="KW-1185">Reference proteome</keyword>
<evidence type="ECO:0000256" key="2">
    <source>
        <dbReference type="ARBA" id="ARBA00006906"/>
    </source>
</evidence>
<evidence type="ECO:0000256" key="6">
    <source>
        <dbReference type="SAM" id="MobiDB-lite"/>
    </source>
</evidence>
<dbReference type="InterPro" id="IPR013785">
    <property type="entry name" value="Aldolase_TIM"/>
</dbReference>
<protein>
    <submittedName>
        <fullName evidence="7">2-dehydro-3-deoxyphosphogluconate aldolase / (4S)-4-hydroxy-2-oxoglutarate aldolase</fullName>
    </submittedName>
</protein>
<dbReference type="NCBIfam" id="NF004325">
    <property type="entry name" value="PRK05718.1"/>
    <property type="match status" value="1"/>
</dbReference>
<evidence type="ECO:0000313" key="7">
    <source>
        <dbReference type="EMBL" id="SDS75946.1"/>
    </source>
</evidence>
<dbReference type="PANTHER" id="PTHR30246:SF1">
    <property type="entry name" value="2-DEHYDRO-3-DEOXY-6-PHOSPHOGALACTONATE ALDOLASE-RELATED"/>
    <property type="match status" value="1"/>
</dbReference>
<evidence type="ECO:0000256" key="3">
    <source>
        <dbReference type="ARBA" id="ARBA00011233"/>
    </source>
</evidence>
<keyword evidence="4" id="KW-0456">Lyase</keyword>
<dbReference type="CDD" id="cd00452">
    <property type="entry name" value="KDPG_aldolase"/>
    <property type="match status" value="1"/>
</dbReference>
<name>A0A1H1UV32_9CELL</name>
<reference evidence="7 8" key="1">
    <citation type="submission" date="2016-10" db="EMBL/GenBank/DDBJ databases">
        <authorList>
            <person name="de Groot N.N."/>
        </authorList>
    </citation>
    <scope>NUCLEOTIDE SEQUENCE [LARGE SCALE GENOMIC DNA]</scope>
    <source>
        <strain evidence="7 8">DSM 22126</strain>
    </source>
</reference>
<proteinExistence type="inferred from homology"/>
<dbReference type="OrthoDB" id="9805177at2"/>
<dbReference type="AlphaFoldDB" id="A0A1H1UV32"/>
<gene>
    <name evidence="7" type="ORF">SAMN04489860_2296</name>
</gene>
<evidence type="ECO:0000256" key="5">
    <source>
        <dbReference type="ARBA" id="ARBA00023277"/>
    </source>
</evidence>
<evidence type="ECO:0000313" key="8">
    <source>
        <dbReference type="Proteomes" id="UP000185663"/>
    </source>
</evidence>
<keyword evidence="5" id="KW-0119">Carbohydrate metabolism</keyword>
<dbReference type="RefSeq" id="WP_083372578.1">
    <property type="nucleotide sequence ID" value="NZ_LT629776.1"/>
</dbReference>
<dbReference type="Pfam" id="PF01081">
    <property type="entry name" value="Aldolase"/>
    <property type="match status" value="1"/>
</dbReference>
<sequence>MTTYTETWSELASARVVPVVVADGEAEGLNVADALRRGHLPIAEITFRVAGAAAAIRAISEDYPEMLVGAGTVIRPDQVDAAVEAGARFLVSPGISEAVVARARAHEIPIIPGVATPSDIMRAVELGLDTVKLFPAGTLGGPAAVKAFAAPFPGLRFVPTGGISAHNMGDYLMLPQVLAVGGSWMVDRALVQGEDWERVTELSRDAVELAEQVVASRPLPHPADLHPADSLGTAVEGEER</sequence>
<dbReference type="eggNOG" id="COG0800">
    <property type="taxonomic scope" value="Bacteria"/>
</dbReference>
<dbReference type="GO" id="GO:0016829">
    <property type="term" value="F:lyase activity"/>
    <property type="evidence" value="ECO:0007669"/>
    <property type="project" value="UniProtKB-KW"/>
</dbReference>
<dbReference type="Gene3D" id="3.20.20.70">
    <property type="entry name" value="Aldolase class I"/>
    <property type="match status" value="1"/>
</dbReference>
<accession>A0A1H1UV32</accession>